<organism evidence="2 3">
    <name type="scientific">Orientia tsutsugamushi (strain Boryong)</name>
    <name type="common">Rickettsia tsutsugamushi</name>
    <dbReference type="NCBI Taxonomy" id="357244"/>
    <lineage>
        <taxon>Bacteria</taxon>
        <taxon>Pseudomonadati</taxon>
        <taxon>Pseudomonadota</taxon>
        <taxon>Alphaproteobacteria</taxon>
        <taxon>Rickettsiales</taxon>
        <taxon>Rickettsiaceae</taxon>
        <taxon>Rickettsieae</taxon>
        <taxon>Orientia</taxon>
    </lineage>
</organism>
<feature type="transmembrane region" description="Helical" evidence="1">
    <location>
        <begin position="29"/>
        <end position="55"/>
    </location>
</feature>
<keyword evidence="1" id="KW-0812">Transmembrane</keyword>
<accession>A5CCZ9</accession>
<dbReference type="AlphaFoldDB" id="A5CCZ9"/>
<dbReference type="Proteomes" id="UP000001565">
    <property type="component" value="Chromosome"/>
</dbReference>
<evidence type="ECO:0008006" key="4">
    <source>
        <dbReference type="Google" id="ProtNLM"/>
    </source>
</evidence>
<keyword evidence="1" id="KW-1133">Transmembrane helix</keyword>
<evidence type="ECO:0000256" key="1">
    <source>
        <dbReference type="SAM" id="Phobius"/>
    </source>
</evidence>
<dbReference type="EMBL" id="AM494475">
    <property type="protein sequence ID" value="CAM79636.1"/>
    <property type="molecule type" value="Genomic_DNA"/>
</dbReference>
<dbReference type="RefSeq" id="WP_011944549.1">
    <property type="nucleotide sequence ID" value="NC_009488.1"/>
</dbReference>
<proteinExistence type="predicted"/>
<protein>
    <recommendedName>
        <fullName evidence="4">SPOR domain-containing protein</fullName>
    </recommendedName>
</protein>
<gene>
    <name evidence="2" type="ordered locus">OTBS_0570</name>
</gene>
<sequence>MSNVRIKTMLVKRFISYLVINNKVTYGQYFAYVILMLLILLIELLCLYYVVFYYLSVDIPIIENDNLPHKIKPKIVGGIKILNSDKTIYEKIKNDGTSANNQVKILPLPEQPLKIRRNDDGIVKKEPQSPANVTVEPNSISDSCAYSQQDLKIITLEQFDNRLKYLLLHSPAKKRTIQKYRLYLDSSYNADLAEAMWQQIFESNSKILKGYNYIIDAMVVDNDKVIYNILAGEFSNFSSAFALCKKLISNQQNCLVVQY</sequence>
<evidence type="ECO:0000313" key="2">
    <source>
        <dbReference type="EMBL" id="CAM79636.1"/>
    </source>
</evidence>
<dbReference type="HOGENOM" id="CLU_1141685_0_0_5"/>
<dbReference type="KEGG" id="ots:OTBS_0570"/>
<evidence type="ECO:0000313" key="3">
    <source>
        <dbReference type="Proteomes" id="UP000001565"/>
    </source>
</evidence>
<reference evidence="2 3" key="1">
    <citation type="journal article" date="2007" name="Proc. Natl. Acad. Sci. U.S.A.">
        <title>The Orientia tsutsugamushi genome reveals massive proliferation of conjugative type IV secretion system and host-cell interaction genes.</title>
        <authorList>
            <person name="Cho N.-H."/>
            <person name="Kim H.-R."/>
            <person name="Lee J.-H."/>
            <person name="Kim S.-Y."/>
            <person name="Kim J."/>
            <person name="Cha S."/>
            <person name="Kim S.-Y."/>
            <person name="Darby A.C."/>
            <person name="Fuxelius H.-H."/>
            <person name="Yin J."/>
            <person name="Kim J.H."/>
            <person name="Kim J."/>
            <person name="Lee S.J."/>
            <person name="Koh Y.-S."/>
            <person name="Jang W.-J."/>
            <person name="Park K.-H."/>
            <person name="Andersson S.G.E."/>
            <person name="Choi M.-S."/>
            <person name="Kim I.-S."/>
        </authorList>
    </citation>
    <scope>NUCLEOTIDE SEQUENCE [LARGE SCALE GENOMIC DNA]</scope>
    <source>
        <strain evidence="2 3">Boryong</strain>
    </source>
</reference>
<dbReference type="eggNOG" id="COG3087">
    <property type="taxonomic scope" value="Bacteria"/>
</dbReference>
<name>A5CCZ9_ORITB</name>
<keyword evidence="1" id="KW-0472">Membrane</keyword>